<dbReference type="EMBL" id="JAAIUW010000012">
    <property type="protein sequence ID" value="KAF7807927.1"/>
    <property type="molecule type" value="Genomic_DNA"/>
</dbReference>
<organism evidence="2 3">
    <name type="scientific">Senna tora</name>
    <dbReference type="NCBI Taxonomy" id="362788"/>
    <lineage>
        <taxon>Eukaryota</taxon>
        <taxon>Viridiplantae</taxon>
        <taxon>Streptophyta</taxon>
        <taxon>Embryophyta</taxon>
        <taxon>Tracheophyta</taxon>
        <taxon>Spermatophyta</taxon>
        <taxon>Magnoliopsida</taxon>
        <taxon>eudicotyledons</taxon>
        <taxon>Gunneridae</taxon>
        <taxon>Pentapetalae</taxon>
        <taxon>rosids</taxon>
        <taxon>fabids</taxon>
        <taxon>Fabales</taxon>
        <taxon>Fabaceae</taxon>
        <taxon>Caesalpinioideae</taxon>
        <taxon>Cassia clade</taxon>
        <taxon>Senna</taxon>
    </lineage>
</organism>
<feature type="chain" id="PRO_5033028696" description="Secreted protein" evidence="1">
    <location>
        <begin position="26"/>
        <end position="63"/>
    </location>
</feature>
<accession>A0A834SQH7</accession>
<evidence type="ECO:0000313" key="2">
    <source>
        <dbReference type="EMBL" id="KAF7807927.1"/>
    </source>
</evidence>
<dbReference type="AlphaFoldDB" id="A0A834SQH7"/>
<comment type="caution">
    <text evidence="2">The sequence shown here is derived from an EMBL/GenBank/DDBJ whole genome shotgun (WGS) entry which is preliminary data.</text>
</comment>
<name>A0A834SQH7_9FABA</name>
<reference evidence="2" key="1">
    <citation type="submission" date="2020-09" db="EMBL/GenBank/DDBJ databases">
        <title>Genome-Enabled Discovery of Anthraquinone Biosynthesis in Senna tora.</title>
        <authorList>
            <person name="Kang S.-H."/>
            <person name="Pandey R.P."/>
            <person name="Lee C.-M."/>
            <person name="Sim J.-S."/>
            <person name="Jeong J.-T."/>
            <person name="Choi B.-S."/>
            <person name="Jung M."/>
            <person name="Ginzburg D."/>
            <person name="Zhao K."/>
            <person name="Won S.Y."/>
            <person name="Oh T.-J."/>
            <person name="Yu Y."/>
            <person name="Kim N.-H."/>
            <person name="Lee O.R."/>
            <person name="Lee T.-H."/>
            <person name="Bashyal P."/>
            <person name="Kim T.-S."/>
            <person name="Lee W.-H."/>
            <person name="Kawkins C."/>
            <person name="Kim C.-K."/>
            <person name="Kim J.S."/>
            <person name="Ahn B.O."/>
            <person name="Rhee S.Y."/>
            <person name="Sohng J.K."/>
        </authorList>
    </citation>
    <scope>NUCLEOTIDE SEQUENCE</scope>
    <source>
        <tissue evidence="2">Leaf</tissue>
    </source>
</reference>
<dbReference type="Proteomes" id="UP000634136">
    <property type="component" value="Unassembled WGS sequence"/>
</dbReference>
<sequence>MSKKKPSRRSQKLMFLTLCLVVVRCNFITVPAVRSKYCICYSHSHPIEGCKSFCSVEPAFRQV</sequence>
<keyword evidence="3" id="KW-1185">Reference proteome</keyword>
<keyword evidence="1" id="KW-0732">Signal</keyword>
<proteinExistence type="predicted"/>
<protein>
    <recommendedName>
        <fullName evidence="4">Secreted protein</fullName>
    </recommendedName>
</protein>
<feature type="signal peptide" evidence="1">
    <location>
        <begin position="1"/>
        <end position="25"/>
    </location>
</feature>
<evidence type="ECO:0000313" key="3">
    <source>
        <dbReference type="Proteomes" id="UP000634136"/>
    </source>
</evidence>
<evidence type="ECO:0008006" key="4">
    <source>
        <dbReference type="Google" id="ProtNLM"/>
    </source>
</evidence>
<gene>
    <name evidence="2" type="ORF">G2W53_040088</name>
</gene>
<evidence type="ECO:0000256" key="1">
    <source>
        <dbReference type="SAM" id="SignalP"/>
    </source>
</evidence>